<dbReference type="GO" id="GO:0045332">
    <property type="term" value="P:phospholipid translocation"/>
    <property type="evidence" value="ECO:0007669"/>
    <property type="project" value="TreeGrafter"/>
</dbReference>
<dbReference type="GO" id="GO:0005634">
    <property type="term" value="C:nucleus"/>
    <property type="evidence" value="ECO:0007669"/>
    <property type="project" value="TreeGrafter"/>
</dbReference>
<dbReference type="Proteomes" id="UP000479000">
    <property type="component" value="Unassembled WGS sequence"/>
</dbReference>
<dbReference type="GO" id="GO:0005758">
    <property type="term" value="C:mitochondrial intermembrane space"/>
    <property type="evidence" value="ECO:0007669"/>
    <property type="project" value="TreeGrafter"/>
</dbReference>
<protein>
    <submittedName>
        <fullName evidence="4">Uncharacterized protein</fullName>
    </submittedName>
</protein>
<dbReference type="InterPro" id="IPR007918">
    <property type="entry name" value="MDM35_apoptosis"/>
</dbReference>
<comment type="catalytic activity">
    <reaction evidence="3">
        <text>a 1,2-diacyl-sn-glycero-3-phosphate(in) = a 1,2-diacyl-sn-glycero-3-phosphate(out)</text>
        <dbReference type="Rhea" id="RHEA:36435"/>
        <dbReference type="ChEBI" id="CHEBI:58608"/>
    </reaction>
</comment>
<evidence type="ECO:0000313" key="4">
    <source>
        <dbReference type="EMBL" id="CAA9995660.1"/>
    </source>
</evidence>
<dbReference type="EMBL" id="CADCXU010003900">
    <property type="protein sequence ID" value="CAA9995660.1"/>
    <property type="molecule type" value="Genomic_DNA"/>
</dbReference>
<evidence type="ECO:0000313" key="5">
    <source>
        <dbReference type="Proteomes" id="UP000479000"/>
    </source>
</evidence>
<gene>
    <name evidence="4" type="ORF">NTEN_LOCUS2451</name>
</gene>
<accession>A0A6H5G060</accession>
<dbReference type="OrthoDB" id="19091at2759"/>
<dbReference type="GO" id="GO:1990050">
    <property type="term" value="F:phosphatidic acid transfer activity"/>
    <property type="evidence" value="ECO:0007669"/>
    <property type="project" value="TreeGrafter"/>
</dbReference>
<evidence type="ECO:0000256" key="1">
    <source>
        <dbReference type="ARBA" id="ARBA00006196"/>
    </source>
</evidence>
<dbReference type="GO" id="GO:0005829">
    <property type="term" value="C:cytosol"/>
    <property type="evidence" value="ECO:0007669"/>
    <property type="project" value="TreeGrafter"/>
</dbReference>
<dbReference type="PANTHER" id="PTHR46403">
    <property type="entry name" value="TP53-REGULATED INHIBITOR OF APOPTOSIS 1"/>
    <property type="match status" value="1"/>
</dbReference>
<dbReference type="AlphaFoldDB" id="A0A6H5G060"/>
<reference evidence="4 5" key="1">
    <citation type="submission" date="2020-02" db="EMBL/GenBank/DDBJ databases">
        <authorList>
            <person name="Ferguson B K."/>
        </authorList>
    </citation>
    <scope>NUCLEOTIDE SEQUENCE [LARGE SCALE GENOMIC DNA]</scope>
</reference>
<evidence type="ECO:0000256" key="2">
    <source>
        <dbReference type="ARBA" id="ARBA00023157"/>
    </source>
</evidence>
<comment type="similarity">
    <text evidence="1">Belongs to the TRIAP1/MDM35 family.</text>
</comment>
<evidence type="ECO:0000256" key="3">
    <source>
        <dbReference type="ARBA" id="ARBA00023706"/>
    </source>
</evidence>
<keyword evidence="5" id="KW-1185">Reference proteome</keyword>
<dbReference type="Pfam" id="PF05254">
    <property type="entry name" value="UPF0203"/>
    <property type="match status" value="1"/>
</dbReference>
<dbReference type="PANTHER" id="PTHR46403:SF1">
    <property type="entry name" value="TP53-REGULATED INHIBITOR OF APOPTOSIS 1"/>
    <property type="match status" value="1"/>
</dbReference>
<proteinExistence type="inferred from homology"/>
<keyword evidence="2" id="KW-1015">Disulfide bond</keyword>
<name>A0A6H5G060_9HEMI</name>
<organism evidence="4 5">
    <name type="scientific">Nesidiocoris tenuis</name>
    <dbReference type="NCBI Taxonomy" id="355587"/>
    <lineage>
        <taxon>Eukaryota</taxon>
        <taxon>Metazoa</taxon>
        <taxon>Ecdysozoa</taxon>
        <taxon>Arthropoda</taxon>
        <taxon>Hexapoda</taxon>
        <taxon>Insecta</taxon>
        <taxon>Pterygota</taxon>
        <taxon>Neoptera</taxon>
        <taxon>Paraneoptera</taxon>
        <taxon>Hemiptera</taxon>
        <taxon>Heteroptera</taxon>
        <taxon>Panheteroptera</taxon>
        <taxon>Cimicomorpha</taxon>
        <taxon>Miridae</taxon>
        <taxon>Dicyphina</taxon>
        <taxon>Nesidiocoris</taxon>
    </lineage>
</organism>
<sequence>MNSIGKSCNEIKKQYDDCFQVWFSEKFLNGETDESCSSLYKMYQHCLQKSMKDNHIELKDVDIQVLGTDKEARAPDKK</sequence>